<evidence type="ECO:0000256" key="2">
    <source>
        <dbReference type="SAM" id="MobiDB-lite"/>
    </source>
</evidence>
<evidence type="ECO:0000313" key="5">
    <source>
        <dbReference type="WBParaSite" id="Smp_307650.1"/>
    </source>
</evidence>
<feature type="region of interest" description="Disordered" evidence="2">
    <location>
        <begin position="7211"/>
        <end position="7256"/>
    </location>
</feature>
<feature type="compositionally biased region" description="Polar residues" evidence="2">
    <location>
        <begin position="1"/>
        <end position="24"/>
    </location>
</feature>
<sequence length="7283" mass="828356">MSASESTDENLQYTYHTKSETSVPKASGRSDTRNTPFEGPGVAGVIVGNEPVRRPALYKRPETNIPNICVEPSSQNFKSHLKKLHIAVNKILENDRLTKYRNPSKKNLKENQEACEKMLDAVRELGSFIVQRRNTSPISHRIRSTKEVQSRFSMRVRSKSTTHDDSISHKRNLTVKMGRSLKSVRRTTSLTKRSKSPIKRSFSPYPVFDTEYSCCSKKLENFKGVDTKYRFPVKSNTFIASNQETESVQASEDFTHSEIACLEAELSHRDSLIQYLSAELLKLHQDNDRIFNEYELQEANLTKYLHSLRSRLIETDHNLDQQQYNTTTNTTNTTNNPTTIIHSMNTDYITHINQSISETIHYNNTDSIIHHFAIDIHNKLIHPGNLNPIQKIQQSFLSELQELRIATENLLTYWEVKSQEVNYFTICQQFFNALLHFCMISMKQSSPIEESDPFKDPNLNDLQMKANHAEQQIIDLSNEIKNYQIELNQLNEKLKKTHIATTNNNENYPLLSNYFLSSTNSSSNIENINFIDNQFMETNQSQCILSLDKGSSSLEDPIRIPPPSFKSTTMQRDISTISIYNSINNVLQRLSVLLSKKESKLPSKDSTLCPVNKEDYDTLYEAYHIIEQFQWYIQNNIPSTSVKSSSVVESQSSLSTSAYYIPESINIEINRTNETDTSTSIEVPSITNSHNETITSFTDQSTTTAALTCNQHKIKDSQEIIKKVNVESFKVKESSYTKYTTKSIQLTDMYTSTSDLLTLFISKDHNDQLDMQQFKQMNDQASLSFLFFHLFYYRYLQSLSTDDLIQTTLLEKSALRELQGKFKCLKDSCTHLISQYQMFNQILCEQLNSVHSAFNEYKSNISFSISYQCKDVCDSFIQTDSFSNLHLLTTDTSHRQIPLDHGDLHEVEYYHSSWPTAEVIPSDTIISCQSVLSTDSCTSELSQLKQEYEILQSKLQKSEREVDVLRNSLSDIENHITLSITNHHFIKLQRILDGGGFPDVQSLTKAFLNQISTILSNLSQNIPDQDHHMKYESIDPYLTDEYDHQKHRLYSAEQSFIRLTELHDILQQQILKKQNTLVEPIEQDTYPFNREIDRLLQDEKCEITDLELTEKLQSALNVIYEELSSCQQLVEKLLSEKTEHCKLIAMQASQIEELTKKLIDYDCKLKAYSREHNIVRHNQEMYNSSWYENNEEKMKNEYHIYHHDSNINAFMDSSTKEIKSKIYEQKLINKTITEHTTMVLTEQREYERTTNNKEIKPTSSTETLLTSGFTYPSTVDQSTMSAVEMTREKLVSSSLCEDKSNVVSQLREELASCYEQIVKLSKSVEESDASLMDVRRLLTVKESEVADLREEKRHLRDEVNELRETVEAERRDLDIMRANVDVLERKEEVSAMYVESRGPNTAAVEEECVQTEIEDDVYDLVSSLQVEVAHLREENAATLTALERSQLELMMKQTEVQELESRIVVNERTWSIPCETVGKAPDVVVGELAEVDDTDRVEADVFAGVPDKKLVETVAGDSVSGIVHDRMDRQTMDLCVEGVSNEEVVSPIHATQSWTKPTSEEDNDDPELSLLNTDSLRARLKEAMNRISELENAKTELSARLGELEGVMMCEEKPMDVMPLSSGVPDRSMKVTDEADALSKQNKELMTEVDLLRSRISERVTMLDDVCMEMDEVRGSLGFLLKQVKELRAAHAEANADRADMANRVSEYERASRRLCETVGRSTSPVQDIDYAHEGLSTDRCTSDGLREDLQRALDTQSFELEVVTEKLKECESVNNDMICELDSPKKRLKFDLPPPVRHFSSRLEVGGISLNSPDNRCEFKESDLVSPTETLLSEIQVACESDLSNSDQFLPSNDKEVCSKLGDENVHVNKSYISSVVLDASCFRLLSPSAVDPVIVDSIEKESKLMFVAKSSSKMDTSLRKNQSDASDSDACHCEGVPMISNDDFSQDKISYISRMPPDIDDEKMFISSLILPPPRQPCSMIFGESASDIPVMLRSLSSEELETIEPSKLKSETLIKDCINSTPKHMEWSSNTKGYIATGYSEETNISSNEQPDSPLQIFARDNLKSKEQDENIITINQNNNVTMNEKTLANEYPAERKSTEETKENEAKSNALEKTSKHTISKYTTISTDMNNQMDEVRGSLGFLLKQVKELRAAHAEANADRADMANRVSEYERASRRLCETVGRSTSPVQDIDYAHEGLSTDRCTSDGLREDLQRALDTQSFELEVVTEKLKECESVNNDLICECESLKRRLESYVTVTSDLENDVTKTKALLVFVVDHIRGLRSDYGDWCREHEERVHDCLDAVATGLSHGVVEHVDRECETMTCPEHLESTVMLDSIVPLQESNEVTSMQRGKDWDSVNEMSRLCDTNRELSEELCKCRDLCDKQVSEMVLMQTALREAVEQASTARQELEAYRHEKVCVVSDLEGRLSASRDECSALRDEMCRLEKSMEERCNTVLAIANRDWESRVNEIVSERDTAMKELSELRGRLDMADDVDARLVKAVCRSDMRTEMPDRIIEHDVALSSGFTSDLRETVSVGVGKDAEDDESNCMVVDGWSDYSSECIHDEHKPSVSVGSPTRLVSVETQATDSVSWLATDTLSTSGFTYPSTVDQSTMSAVEMTREKLVSSSLCEDKSNVVSQLREELASCYEQIVKLSKSVEESDASLMDVRRLLTVKESEVADLREEKRHLRDEVNELRETVEAERRDLDIMRANVDVLERKEEVSAMYVESRGPNTAAVEEECVQTEIEDDVYDLVSSLQVEVAHLREENAATLTALERSQLELMMKQTEVQELESRIVVNERTWSIPCETVGKAPDVVVGELAEVDDTDRVEADVFAGVPDKKLVETVAGFTYPSTVDQSTMSAVEMTREKLVSSSLCEDKSNVVSQLREELASCYEQIVKLSKSVEESDASLMDVRRLLTVKESEVADLREEKRHLRDEVNELRETVEAERRDLDIMRANVDVLERKEEVSAMYVESRGPNTAAVEEECVQTEIEDDVYDLVSSLQVEVAHLREENAATLTALERSQLELMMKQTEVQELESRIVVNERTWSIPCETVGKAPDVVVGELAEVDDTDRVEADVFAGVPDKKLVETVAGFTYPSTVDQSTMSAVEMTREKLVSSSLCEDKSNVVGQLREELASCYEQIVKLSKSVEESDASLMDVRRLLTVKESEVADLREEKRHLRDEVNELRETVEAERRDLDIMRANVDVLERKEEVSAMYVESRGPNTAAVEEECVQTEIEDDVYDLVSSLQVEVAHLREENAATLTALERSQLELMMKQTEVQELESRIVVNERTWSIPCETVGKAPDVVVGELAEVDDTDRVEADVFAGVPDKKLVETVAGDSVSGIVHDRMDRQTMDLCVEGVSNEEVVSPIHATQSWTKPTSEEDNDDPELSLLNTDSLRARLKEAMNRISELENAKTELSARLGELEGVMMCEEKPMDVMPLSSDSLRARLKEAMNRISELENAKTELSARLGELEGVMMCEEKPMDVMPHSSGVPDRSMKVTDEADALSKQNKELMTEVDLLRSRISERVTMLDDVCMEMDEVRGSLGFLLKQVKELRAAHAEANADRADMANRVSEYERASRRLCETVGRSTSPVQDIDYAHEGLSTDRCTSDGLREDLQRALDTQSFELEVVTEKLKECESVNNDLICECESLKRRLESYVTVTSDLENDVTKTKALLVFVVDHIRGLRSDYGDWCREHEERVHDCLDAVATGLSHGVVEHVDRECETMTCPEHLESTVMLDSIVPLQESNEVTSMQRGKDWDSESEVADLREEKRHLRDEVNELRETVEAERRDLDIMRANVDVLERKEEVSAMYVESRGPNTAAVEEECVQTEIEDDVYDLVSSLQVEVAHLREENAATLTALERSQLELMMKQTEVQELESRIVVNERTWSIPCETVRKAPDVVVGELAEVDDTDRVEADVFAGVPDKKLVETVAGDSVSGIVHDRMDRQTMDLCVEGVSNEEVVSPIHATQSWTKPTSEEDNDDPELSLLNTDSLRARLKEAMNRISELENAKTELSARLGELEGVMMCEEKPMDVMPLSSGVPDRSMKVTDEADALSKQNKELMTEVDLLRSRISERVTMLDDVCMEMDEVRGSLGFLLKQVKELRAAHAEANADRADMANRVSEYERASRRLCETVGRSTSPVQDIDYAHEGLSTDRCTSDGLREDLQRALDTQSFELEVVTEKLKECESVNNDLICECESLKRRLESYVTVTSDLENDVTKTKALLVFVVDHIRGLRSDYGDWCREHEERVHDCLDAVATGLSHGVVEHVDRECETMTCPEHLESTVMLDSIVPLQESNEVTSMQRGKDWDSVNEMSRLCDTNRELSEELCKCRDLCDKQVSEMVLMQTALREAVEQASTARQELEAYRHEKVCVVSDLEGRLSASRDECSALRDEMCRLEKSMEERCNTVLAIANRDWESRVNEIVSERDTAMKELSELRGRLDMADDVDARLVKAVCRSDMRTEMPDRIIEHDVALSSGFTSDLRETVSVGVGKDAEDDESNCMVVDGWSDYSSECIHDEHKPSVSVGSPTRLVSVETQATDSVSWLATDTLSTSGFTYPSTVDQSTMSAVEMTREKLVSSSLCEDKSNVVGQLREELASCYEQIVKLSKSVEESDASLMDVRCLLTVKESEVADLREEKRHLRDEVNELRETVEAERRDLDIMRANVDVLERKEEVSAMYVESRGPNTAAVEEECVQTEIEDDVYDLVSSLQVEVAHLREENAATLTALERSQLELMMKQTEVQELESRIVVNERTWSIPCETVRKAPDVVVGELAEVDDTDRVEADVFAGVPDKKLVETVAGDSVSGIVHDRMDRQTMDLCVEGVSNEEVVSPIHATQSWTKPTSEEDNDDPELSLLNTDSLRARLKEAMNRISELENAKTELSARLGELEGVMMCEEKPMDVMPHSSGVPDRSMKVTDEADALSKQNKELMTEVDLLRSRISERVTMLDDVCMEMDEVRGSLGFLLKQVKELRAAHAEANADRADMANRVSEYERASRRLCETVGRSTSPVQDIDYAHEGLSTDRCTSDGLREDLQRALDTQSFELEVVTEKLKECESVNNDLICECESLKRRLESYVTVTSDLENDVTKTKALLVFVVDHIRGLRSDYGDWCREHEERVHDCLDAVATGLSHGVVEHVDRECETMTCPEHLESTVMLDSIVPLQESNEVTSMQRGKDWDSVNEMSRLCDINRQLICEILPRTALSSEFGFCHNSTLDFVSCSNFVDELSQLKHNFSSLSMSLAFAVDFVELCMKLISLFVNLFLNLSRCSTATFDDVLRTDFIDLLSDIVSFSKSSNFVEVFGDYSNHLKCFSNLHDLLLSPGLASCSLCKLQNVSDPCFICNLCVRCITSIQNPDVYNFMLNDAYPEINPMNGSTDDVVDDEDVNSPCDLISDHTPYTDHSQLVTQQSLPIDTQHSELEHKLIIAKSEMNRLYDLLYNIRSNNHNEQERDQDQLLSISTINLNLQRFIDGLFKEILQSLNESTSSSSSSSSISCLTDCIQKYVMLNNELITFPKNQYTTNYYKHLNQFMNLSHLNHKPIIDNNNNNNNNQFKDSQIEIQKIYFENLYLKKQNDQIFNDMNQQFSMIKLLINKSISNQILNTFFEKSITNSFIMNHHFNQYYKFIDYLLNERNQLINENLYYKNYINNNNESHLIDIENIDNNDNNNDKDDLDHFVKQQLDQFNHSILKTNHYLLNKINKINLKIDNIENQLNNNQKYFNQKLINLQKINNQWKNNINLMFNHLFNLIHKINSHDDDDITTTTTMTAETMTAAAASTTVTTDQIQTHDFNITEQSLSNVTATTMTTATTTTVRSTTTPATDIPLSTYHLNESPINILSPNDIMPSFDLLMNQLQPQLNKMGMIENQLNSYNILIKQLIKQSNKLNNEINQLQSLINNQNNETMIIDHLVTDNVAIATEPIEENDHDDNVTIATEPTEVDNHDDDDNTNIEMIMEKMKTYTSQLNCIRKKLIQIKQEKSNLLYHQMNEKPLELLNIEQMETHNEDTTHVDYELVVEEEEQKQVEEEEDIHRCHQSTSLNKKIDHVECINEQCHQQLSTIKEDISTIKTMILHIKEYMNRNLQHTFIYTSMDLHQALELDKSDDLLCNKLKMFSKFTHNLYELLQLYTVLSVPEVSSVEVCSEDDIVTFLDTLLSSIKNILERNDTKNSNIPIIDSTHQCIDSLEQQTTNQRTDEMISSLNEIPITTEVQLIRDQLQSHDPEVRIVEETINVTEQSLLNVRRDCTEFKDDERSVGNSTPDDSDVLHRSNNKLLCRSFSLLNLSQFNDKSMKLDSPLALNGISLKRLFKSMVAISSQTSTYPLSIMYLLRPPYLTFVLESLQKLEVSTPAILLNLQQQLRILLLLTPENHLACLEHVHKYLTDIDTYLLVKELITRKSLNDLRFELLKLTRLKHIERKKRMDNITMNTSSTLSSSSFISLDLQTLLPEDVLDKKILHIKEKLNQTILSYKCIQELLNHKDDFTLNITGDVDLVGSDTTTTTGSDTFLCYRSSDHDPQFYISHDKEQSQITISKNNEDPVFIADHSELDYALRLLHLRDTELLYIISTQNKSEEESTYNVKYNLSASILTSEVLKEKLKKFLYWENIDPININSIPIHRININMLELQESSEQQQQIDTISSVSKNQLFINIETTEITDQSTTGQMSYHEDMDWYEQHLYTLVQNALNALNQMNQHFLESKKPLLSECRQEEFINILTKLLTTIPINSGIQQDPHEKTVPKIFPSSSFSFSPSLTSSSLLEEHQRCNTTATTMTPSGITLSSTTPTYNTTTTATSFSQAKPISEISDSSNLSLTTNLTYPRRSEKTSIHELISSVDHLKNLKELRNLAKYLLDQYHIVTSELELQSDTNWCLRQRLTNANSQLNRLTGLLNKGSQGLSSIEEDLSLGTDKTSLRSEHYDGIRQRSLQPTYYNLNTLQEKHTTSGRRLNFIPSSNEHLVRSSYSSSIQTMGRKSILKSKSKSDVSSMTSRISDPDYFIIHGMFIPMKIMQSISSQTVKHKKLSCLPRNTFNCGPILKRSSIHQHSRKRYHSSTDYTNQSLSTSSCVNDQSINSRTITSTLTPTPTTPTPTSTTPTATAPTTTLTDSSKQLDNNNNPNIIISHWNELEEGQQKLHHASMSIIKDYEYYHNKSLSLSVSSTMNNDNDIQYNEKQSLLYEYQSNTTTDNTTDNINSSNIHHQLPESSTSASASTSSSLSYSSYHSHSHSHNNNSRMMMKSRKLKFHSRFLNLFKSNFKKS</sequence>
<feature type="coiled-coil region" evidence="1">
    <location>
        <begin position="1331"/>
        <end position="1386"/>
    </location>
</feature>
<feature type="coiled-coil region" evidence="1">
    <location>
        <begin position="3786"/>
        <end position="3827"/>
    </location>
</feature>
<feature type="coiled-coil region" evidence="1">
    <location>
        <begin position="2672"/>
        <end position="2727"/>
    </location>
</feature>
<dbReference type="Proteomes" id="UP000008854">
    <property type="component" value="Unassembled WGS sequence"/>
</dbReference>
<organism evidence="4 5">
    <name type="scientific">Schistosoma mansoni</name>
    <name type="common">Blood fluke</name>
    <dbReference type="NCBI Taxonomy" id="6183"/>
    <lineage>
        <taxon>Eukaryota</taxon>
        <taxon>Metazoa</taxon>
        <taxon>Spiralia</taxon>
        <taxon>Lophotrochozoa</taxon>
        <taxon>Platyhelminthes</taxon>
        <taxon>Trematoda</taxon>
        <taxon>Digenea</taxon>
        <taxon>Strigeidida</taxon>
        <taxon>Schistosomatoidea</taxon>
        <taxon>Schistosomatidae</taxon>
        <taxon>Schistosoma</taxon>
    </lineage>
</organism>
<evidence type="ECO:0000256" key="1">
    <source>
        <dbReference type="SAM" id="Coils"/>
    </source>
</evidence>
<feature type="coiled-coil region" evidence="1">
    <location>
        <begin position="3410"/>
        <end position="3541"/>
    </location>
</feature>
<feature type="coiled-coil region" evidence="1">
    <location>
        <begin position="2151"/>
        <end position="2178"/>
    </location>
</feature>
<keyword evidence="4" id="KW-1185">Reference proteome</keyword>
<feature type="coiled-coil region" evidence="1">
    <location>
        <begin position="5898"/>
        <end position="5932"/>
    </location>
</feature>
<feature type="coiled-coil region" evidence="1">
    <location>
        <begin position="4376"/>
        <end position="4421"/>
    </location>
</feature>
<evidence type="ECO:0000259" key="3">
    <source>
        <dbReference type="PROSITE" id="PS00498"/>
    </source>
</evidence>
<dbReference type="PROSITE" id="PS00498">
    <property type="entry name" value="TYROSINASE_2"/>
    <property type="match status" value="1"/>
</dbReference>
<accession>A0A5K4F665</accession>
<feature type="coiled-coil region" evidence="1">
    <location>
        <begin position="934"/>
        <end position="975"/>
    </location>
</feature>
<feature type="compositionally biased region" description="Low complexity" evidence="2">
    <location>
        <begin position="7229"/>
        <end position="7256"/>
    </location>
</feature>
<feature type="compositionally biased region" description="Low complexity" evidence="2">
    <location>
        <begin position="7103"/>
        <end position="7130"/>
    </location>
</feature>
<feature type="coiled-coil region" evidence="1">
    <location>
        <begin position="4999"/>
        <end position="5026"/>
    </location>
</feature>
<evidence type="ECO:0000313" key="4">
    <source>
        <dbReference type="Proteomes" id="UP000008854"/>
    </source>
</evidence>
<feature type="coiled-coil region" evidence="1">
    <location>
        <begin position="4014"/>
        <end position="4096"/>
    </location>
</feature>
<feature type="coiled-coil region" evidence="1">
    <location>
        <begin position="4125"/>
        <end position="4152"/>
    </location>
</feature>
<dbReference type="PANTHER" id="PTHR23159">
    <property type="entry name" value="CENTROSOMAL PROTEIN 2"/>
    <property type="match status" value="1"/>
</dbReference>
<feature type="coiled-coil region" evidence="1">
    <location>
        <begin position="2402"/>
        <end position="2447"/>
    </location>
</feature>
<feature type="coiled-coil region" evidence="1">
    <location>
        <begin position="2920"/>
        <end position="2975"/>
    </location>
</feature>
<feature type="compositionally biased region" description="Basic and acidic residues" evidence="2">
    <location>
        <begin position="2096"/>
        <end position="2110"/>
    </location>
</feature>
<feature type="coiled-coil region" evidence="1">
    <location>
        <begin position="4653"/>
        <end position="4701"/>
    </location>
</feature>
<reference evidence="4" key="1">
    <citation type="journal article" date="2012" name="PLoS Negl. Trop. Dis.">
        <title>A systematically improved high quality genome and transcriptome of the human blood fluke Schistosoma mansoni.</title>
        <authorList>
            <person name="Protasio A.V."/>
            <person name="Tsai I.J."/>
            <person name="Babbage A."/>
            <person name="Nichol S."/>
            <person name="Hunt M."/>
            <person name="Aslett M.A."/>
            <person name="De Silva N."/>
            <person name="Velarde G.S."/>
            <person name="Anderson T.J."/>
            <person name="Clark R.C."/>
            <person name="Davidson C."/>
            <person name="Dillon G.P."/>
            <person name="Holroyd N.E."/>
            <person name="LoVerde P.T."/>
            <person name="Lloyd C."/>
            <person name="McQuillan J."/>
            <person name="Oliveira G."/>
            <person name="Otto T.D."/>
            <person name="Parker-Manuel S.J."/>
            <person name="Quail M.A."/>
            <person name="Wilson R.A."/>
            <person name="Zerlotini A."/>
            <person name="Dunne D.W."/>
            <person name="Berriman M."/>
        </authorList>
    </citation>
    <scope>NUCLEOTIDE SEQUENCE [LARGE SCALE GENOMIC DNA]</scope>
    <source>
        <strain evidence="4">Puerto Rican</strain>
    </source>
</reference>
<feature type="coiled-coil region" evidence="1">
    <location>
        <begin position="4888"/>
        <end position="4970"/>
    </location>
</feature>
<keyword evidence="1" id="KW-0175">Coiled coil</keyword>
<feature type="coiled-coil region" evidence="1">
    <location>
        <begin position="1684"/>
        <end position="1711"/>
    </location>
</feature>
<feature type="region of interest" description="Disordered" evidence="2">
    <location>
        <begin position="2095"/>
        <end position="2115"/>
    </location>
</feature>
<feature type="coiled-coil region" evidence="1">
    <location>
        <begin position="3168"/>
        <end position="3223"/>
    </location>
</feature>
<feature type="compositionally biased region" description="Basic residues" evidence="2">
    <location>
        <begin position="7067"/>
        <end position="7076"/>
    </location>
</feature>
<dbReference type="GO" id="GO:0016491">
    <property type="term" value="F:oxidoreductase activity"/>
    <property type="evidence" value="ECO:0007669"/>
    <property type="project" value="InterPro"/>
</dbReference>
<feature type="compositionally biased region" description="Polar residues" evidence="2">
    <location>
        <begin position="7131"/>
        <end position="7140"/>
    </location>
</feature>
<proteinExistence type="predicted"/>
<dbReference type="AlphaFoldDB" id="A0A5K4F665"/>
<reference evidence="5" key="2">
    <citation type="submission" date="2019-11" db="UniProtKB">
        <authorList>
            <consortium name="WormBaseParasite"/>
        </authorList>
    </citation>
    <scope>IDENTIFICATION</scope>
    <source>
        <strain evidence="5">Puerto Rican</strain>
    </source>
</reference>
<name>A0A5K4F665_SCHMA</name>
<dbReference type="InterPro" id="IPR002227">
    <property type="entry name" value="Tyrosinase_Cu-bd"/>
</dbReference>
<feature type="region of interest" description="Disordered" evidence="2">
    <location>
        <begin position="7067"/>
        <end position="7140"/>
    </location>
</feature>
<feature type="compositionally biased region" description="Polar residues" evidence="2">
    <location>
        <begin position="7078"/>
        <end position="7102"/>
    </location>
</feature>
<feature type="coiled-coil region" evidence="1">
    <location>
        <begin position="459"/>
        <end position="500"/>
    </location>
</feature>
<dbReference type="PANTHER" id="PTHR23159:SF31">
    <property type="entry name" value="CENTROSOME-ASSOCIATED PROTEIN CEP250 ISOFORM X1"/>
    <property type="match status" value="1"/>
</dbReference>
<dbReference type="InParanoid" id="A0A5K4F665"/>
<feature type="coiled-coil region" evidence="1">
    <location>
        <begin position="1573"/>
        <end position="1655"/>
    </location>
</feature>
<feature type="compositionally biased region" description="Low complexity" evidence="2">
    <location>
        <begin position="7211"/>
        <end position="7222"/>
    </location>
</feature>
<feature type="coiled-coil region" evidence="1">
    <location>
        <begin position="3570"/>
        <end position="3597"/>
    </location>
</feature>
<feature type="domain" description="Tyrosinase copper-binding" evidence="3">
    <location>
        <begin position="6565"/>
        <end position="6576"/>
    </location>
</feature>
<dbReference type="STRING" id="6183.A0A5K4F665"/>
<protein>
    <submittedName>
        <fullName evidence="5">Tyrosinase_Cu-bd domain-containing protein</fullName>
    </submittedName>
</protein>
<feature type="region of interest" description="Disordered" evidence="2">
    <location>
        <begin position="1"/>
        <end position="42"/>
    </location>
</feature>
<dbReference type="WBParaSite" id="Smp_307650.1">
    <property type="protein sequence ID" value="Smp_307650.1"/>
    <property type="gene ID" value="Smp_307650"/>
</dbReference>